<evidence type="ECO:0000313" key="14">
    <source>
        <dbReference type="EMBL" id="PEN06557.1"/>
    </source>
</evidence>
<dbReference type="CDD" id="cd00056">
    <property type="entry name" value="ENDO3c"/>
    <property type="match status" value="1"/>
</dbReference>
<dbReference type="Proteomes" id="UP000221024">
    <property type="component" value="Unassembled WGS sequence"/>
</dbReference>
<comment type="caution">
    <text evidence="14">The sequence shown here is derived from an EMBL/GenBank/DDBJ whole genome shotgun (WGS) entry which is preliminary data.</text>
</comment>
<dbReference type="InterPro" id="IPR003265">
    <property type="entry name" value="HhH-GPD_domain"/>
</dbReference>
<dbReference type="InterPro" id="IPR003651">
    <property type="entry name" value="Endonuclease3_FeS-loop_motif"/>
</dbReference>
<dbReference type="GO" id="GO:0019104">
    <property type="term" value="F:DNA N-glycosylase activity"/>
    <property type="evidence" value="ECO:0007669"/>
    <property type="project" value="UniProtKB-UniRule"/>
</dbReference>
<dbReference type="EC" id="4.2.99.18" evidence="12"/>
<keyword evidence="6 12" id="KW-0408">Iron</keyword>
<evidence type="ECO:0000256" key="11">
    <source>
        <dbReference type="ARBA" id="ARBA00023295"/>
    </source>
</evidence>
<dbReference type="GO" id="GO:0051539">
    <property type="term" value="F:4 iron, 4 sulfur cluster binding"/>
    <property type="evidence" value="ECO:0007669"/>
    <property type="project" value="UniProtKB-UniRule"/>
</dbReference>
<dbReference type="InterPro" id="IPR011257">
    <property type="entry name" value="DNA_glycosylase"/>
</dbReference>
<keyword evidence="3 12" id="KW-0479">Metal-binding</keyword>
<evidence type="ECO:0000259" key="13">
    <source>
        <dbReference type="SMART" id="SM00478"/>
    </source>
</evidence>
<keyword evidence="10 12" id="KW-0456">Lyase</keyword>
<dbReference type="Pfam" id="PF00730">
    <property type="entry name" value="HhH-GPD"/>
    <property type="match status" value="1"/>
</dbReference>
<name>A0A2H3NWR3_9BACT</name>
<keyword evidence="9 12" id="KW-0234">DNA repair</keyword>
<comment type="function">
    <text evidence="12">DNA repair enzyme that has both DNA N-glycosylase activity and AP-lyase activity. The DNA N-glycosylase activity releases various damaged pyrimidines from DNA by cleaving the N-glycosidic bond, leaving an AP (apurinic/apyrimidinic) site. The AP-lyase activity cleaves the phosphodiester bond 3' to the AP site by a beta-elimination, leaving a 3'-terminal unsaturated sugar and a product with a terminal 5'-phosphate.</text>
</comment>
<evidence type="ECO:0000256" key="9">
    <source>
        <dbReference type="ARBA" id="ARBA00023204"/>
    </source>
</evidence>
<dbReference type="InterPro" id="IPR005759">
    <property type="entry name" value="Nth"/>
</dbReference>
<dbReference type="Gene3D" id="1.10.1670.10">
    <property type="entry name" value="Helix-hairpin-Helix base-excision DNA repair enzymes (C-terminal)"/>
    <property type="match status" value="1"/>
</dbReference>
<comment type="cofactor">
    <cofactor evidence="12">
        <name>[4Fe-4S] cluster</name>
        <dbReference type="ChEBI" id="CHEBI:49883"/>
    </cofactor>
    <text evidence="12">Binds 1 [4Fe-4S] cluster.</text>
</comment>
<evidence type="ECO:0000256" key="1">
    <source>
        <dbReference type="ARBA" id="ARBA00008343"/>
    </source>
</evidence>
<dbReference type="SUPFAM" id="SSF48150">
    <property type="entry name" value="DNA-glycosylase"/>
    <property type="match status" value="1"/>
</dbReference>
<keyword evidence="14" id="KW-0255">Endonuclease</keyword>
<feature type="binding site" evidence="12">
    <location>
        <position position="206"/>
    </location>
    <ligand>
        <name>[4Fe-4S] cluster</name>
        <dbReference type="ChEBI" id="CHEBI:49883"/>
    </ligand>
</feature>
<feature type="binding site" evidence="12">
    <location>
        <position position="190"/>
    </location>
    <ligand>
        <name>[4Fe-4S] cluster</name>
        <dbReference type="ChEBI" id="CHEBI:49883"/>
    </ligand>
</feature>
<dbReference type="GO" id="GO:0006285">
    <property type="term" value="P:base-excision repair, AP site formation"/>
    <property type="evidence" value="ECO:0007669"/>
    <property type="project" value="TreeGrafter"/>
</dbReference>
<proteinExistence type="inferred from homology"/>
<evidence type="ECO:0000256" key="2">
    <source>
        <dbReference type="ARBA" id="ARBA00022485"/>
    </source>
</evidence>
<dbReference type="HAMAP" id="MF_00942">
    <property type="entry name" value="Nth"/>
    <property type="match status" value="1"/>
</dbReference>
<dbReference type="PROSITE" id="PS01155">
    <property type="entry name" value="ENDONUCLEASE_III_2"/>
    <property type="match status" value="1"/>
</dbReference>
<dbReference type="Gene3D" id="1.10.340.30">
    <property type="entry name" value="Hypothetical protein, domain 2"/>
    <property type="match status" value="1"/>
</dbReference>
<dbReference type="OrthoDB" id="9800977at2"/>
<keyword evidence="8 12" id="KW-0238">DNA-binding</keyword>
<reference evidence="14 15" key="1">
    <citation type="submission" date="2017-10" db="EMBL/GenBank/DDBJ databases">
        <title>Draft genome of Longimonas halophila.</title>
        <authorList>
            <person name="Goh K.M."/>
            <person name="Shamsir M.S."/>
            <person name="Lim S.W."/>
        </authorList>
    </citation>
    <scope>NUCLEOTIDE SEQUENCE [LARGE SCALE GENOMIC DNA]</scope>
    <source>
        <strain evidence="14 15">KCTC 42399</strain>
    </source>
</reference>
<evidence type="ECO:0000256" key="12">
    <source>
        <dbReference type="HAMAP-Rule" id="MF_00942"/>
    </source>
</evidence>
<dbReference type="NCBIfam" id="TIGR01083">
    <property type="entry name" value="nth"/>
    <property type="match status" value="1"/>
</dbReference>
<dbReference type="GO" id="GO:0046872">
    <property type="term" value="F:metal ion binding"/>
    <property type="evidence" value="ECO:0007669"/>
    <property type="project" value="UniProtKB-KW"/>
</dbReference>
<dbReference type="InterPro" id="IPR023170">
    <property type="entry name" value="HhH_base_excis_C"/>
</dbReference>
<keyword evidence="15" id="KW-1185">Reference proteome</keyword>
<dbReference type="Pfam" id="PF10576">
    <property type="entry name" value="EndIII_4Fe-2S"/>
    <property type="match status" value="1"/>
</dbReference>
<dbReference type="InterPro" id="IPR004036">
    <property type="entry name" value="Endonuclease-III-like_CS2"/>
</dbReference>
<comment type="catalytic activity">
    <reaction evidence="12">
        <text>2'-deoxyribonucleotide-(2'-deoxyribose 5'-phosphate)-2'-deoxyribonucleotide-DNA = a 3'-end 2'-deoxyribonucleotide-(2,3-dehydro-2,3-deoxyribose 5'-phosphate)-DNA + a 5'-end 5'-phospho-2'-deoxyribonucleoside-DNA + H(+)</text>
        <dbReference type="Rhea" id="RHEA:66592"/>
        <dbReference type="Rhea" id="RHEA-COMP:13180"/>
        <dbReference type="Rhea" id="RHEA-COMP:16897"/>
        <dbReference type="Rhea" id="RHEA-COMP:17067"/>
        <dbReference type="ChEBI" id="CHEBI:15378"/>
        <dbReference type="ChEBI" id="CHEBI:136412"/>
        <dbReference type="ChEBI" id="CHEBI:157695"/>
        <dbReference type="ChEBI" id="CHEBI:167181"/>
        <dbReference type="EC" id="4.2.99.18"/>
    </reaction>
</comment>
<feature type="binding site" evidence="12">
    <location>
        <position position="197"/>
    </location>
    <ligand>
        <name>[4Fe-4S] cluster</name>
        <dbReference type="ChEBI" id="CHEBI:49883"/>
    </ligand>
</feature>
<evidence type="ECO:0000256" key="7">
    <source>
        <dbReference type="ARBA" id="ARBA00023014"/>
    </source>
</evidence>
<dbReference type="SMART" id="SM00478">
    <property type="entry name" value="ENDO3c"/>
    <property type="match status" value="1"/>
</dbReference>
<protein>
    <recommendedName>
        <fullName evidence="12">Endonuclease III</fullName>
        <ecNumber evidence="12">4.2.99.18</ecNumber>
    </recommendedName>
    <alternativeName>
        <fullName evidence="12">DNA-(apurinic or apyrimidinic site) lyase</fullName>
    </alternativeName>
</protein>
<dbReference type="Pfam" id="PF00633">
    <property type="entry name" value="HHH"/>
    <property type="match status" value="1"/>
</dbReference>
<evidence type="ECO:0000256" key="3">
    <source>
        <dbReference type="ARBA" id="ARBA00022723"/>
    </source>
</evidence>
<keyword evidence="11 12" id="KW-0326">Glycosidase</keyword>
<dbReference type="PANTHER" id="PTHR10359">
    <property type="entry name" value="A/G-SPECIFIC ADENINE GLYCOSYLASE/ENDONUCLEASE III"/>
    <property type="match status" value="1"/>
</dbReference>
<sequence length="282" mass="31971">MGRTDRARITLSRLRDAIDRPATELQYTNPYELLVAVILSAQCTDERVNKTTPKLFEAFPTVEDMAQADAEDIYPYIKSVTFPNNKSGYLAKMARKVCDEFGGEIPDTVSDLQKLSGVGRKTAQVVVNVAFDVAALPVDTHVYRTSHRIGLVTRDANTPTKVERQLKRIIPRTDWGDAHHLLILHGRYTCTARNPSCASCVLTDICTHYTRLQRLPDPMPELSTRKGDYFCRTCDSFFDEPDTHIDRYDMEQMACPRCGSMMVFRTRDGQPTKQPLDFRVNG</sequence>
<keyword evidence="5 12" id="KW-0378">Hydrolase</keyword>
<dbReference type="RefSeq" id="WP_098062450.1">
    <property type="nucleotide sequence ID" value="NZ_PDEP01000008.1"/>
</dbReference>
<dbReference type="SMART" id="SM00525">
    <property type="entry name" value="FES"/>
    <property type="match status" value="1"/>
</dbReference>
<dbReference type="FunFam" id="1.10.1670.10:FF:000001">
    <property type="entry name" value="Endonuclease III"/>
    <property type="match status" value="1"/>
</dbReference>
<dbReference type="EMBL" id="PDEP01000008">
    <property type="protein sequence ID" value="PEN06557.1"/>
    <property type="molecule type" value="Genomic_DNA"/>
</dbReference>
<evidence type="ECO:0000256" key="10">
    <source>
        <dbReference type="ARBA" id="ARBA00023239"/>
    </source>
</evidence>
<gene>
    <name evidence="12 14" type="primary">nth</name>
    <name evidence="14" type="ORF">CRI93_09770</name>
</gene>
<evidence type="ECO:0000256" key="4">
    <source>
        <dbReference type="ARBA" id="ARBA00022763"/>
    </source>
</evidence>
<dbReference type="GO" id="GO:0140078">
    <property type="term" value="F:class I DNA-(apurinic or apyrimidinic site) endonuclease activity"/>
    <property type="evidence" value="ECO:0007669"/>
    <property type="project" value="UniProtKB-EC"/>
</dbReference>
<dbReference type="PANTHER" id="PTHR10359:SF18">
    <property type="entry name" value="ENDONUCLEASE III"/>
    <property type="match status" value="1"/>
</dbReference>
<accession>A0A2H3NWR3</accession>
<keyword evidence="7 12" id="KW-0411">Iron-sulfur</keyword>
<organism evidence="14 15">
    <name type="scientific">Longimonas halophila</name>
    <dbReference type="NCBI Taxonomy" id="1469170"/>
    <lineage>
        <taxon>Bacteria</taxon>
        <taxon>Pseudomonadati</taxon>
        <taxon>Rhodothermota</taxon>
        <taxon>Rhodothermia</taxon>
        <taxon>Rhodothermales</taxon>
        <taxon>Salisaetaceae</taxon>
        <taxon>Longimonas</taxon>
    </lineage>
</organism>
<dbReference type="FunFam" id="1.10.340.30:FF:000001">
    <property type="entry name" value="Endonuclease III"/>
    <property type="match status" value="1"/>
</dbReference>
<dbReference type="GO" id="GO:0003677">
    <property type="term" value="F:DNA binding"/>
    <property type="evidence" value="ECO:0007669"/>
    <property type="project" value="UniProtKB-UniRule"/>
</dbReference>
<feature type="domain" description="HhH-GPD" evidence="13">
    <location>
        <begin position="39"/>
        <end position="188"/>
    </location>
</feature>
<evidence type="ECO:0000313" key="15">
    <source>
        <dbReference type="Proteomes" id="UP000221024"/>
    </source>
</evidence>
<evidence type="ECO:0000256" key="5">
    <source>
        <dbReference type="ARBA" id="ARBA00022801"/>
    </source>
</evidence>
<evidence type="ECO:0000256" key="8">
    <source>
        <dbReference type="ARBA" id="ARBA00023125"/>
    </source>
</evidence>
<dbReference type="AlphaFoldDB" id="A0A2H3NWR3"/>
<keyword evidence="2 12" id="KW-0004">4Fe-4S</keyword>
<keyword evidence="4 12" id="KW-0227">DNA damage</keyword>
<feature type="binding site" evidence="12">
    <location>
        <position position="200"/>
    </location>
    <ligand>
        <name>[4Fe-4S] cluster</name>
        <dbReference type="ChEBI" id="CHEBI:49883"/>
    </ligand>
</feature>
<keyword evidence="14" id="KW-0540">Nuclease</keyword>
<dbReference type="InterPro" id="IPR000445">
    <property type="entry name" value="HhH_motif"/>
</dbReference>
<comment type="similarity">
    <text evidence="1 12">Belongs to the Nth/MutY family.</text>
</comment>
<evidence type="ECO:0000256" key="6">
    <source>
        <dbReference type="ARBA" id="ARBA00023004"/>
    </source>
</evidence>